<keyword evidence="2" id="KW-0238">DNA-binding</keyword>
<dbReference type="PANTHER" id="PTHR24567">
    <property type="entry name" value="CRP FAMILY TRANSCRIPTIONAL REGULATORY PROTEIN"/>
    <property type="match status" value="1"/>
</dbReference>
<dbReference type="InterPro" id="IPR014710">
    <property type="entry name" value="RmlC-like_jellyroll"/>
</dbReference>
<gene>
    <name evidence="5" type="ORF">HDF15_002970</name>
</gene>
<reference evidence="5 6" key="1">
    <citation type="submission" date="2020-08" db="EMBL/GenBank/DDBJ databases">
        <title>Genomic Encyclopedia of Type Strains, Phase IV (KMG-V): Genome sequencing to study the core and pangenomes of soil and plant-associated prokaryotes.</title>
        <authorList>
            <person name="Whitman W."/>
        </authorList>
    </citation>
    <scope>NUCLEOTIDE SEQUENCE [LARGE SCALE GENOMIC DNA]</scope>
    <source>
        <strain evidence="5 6">X5P3</strain>
    </source>
</reference>
<dbReference type="InterPro" id="IPR018490">
    <property type="entry name" value="cNMP-bd_dom_sf"/>
</dbReference>
<name>A0A7W7ZR59_9BACT</name>
<dbReference type="InterPro" id="IPR036388">
    <property type="entry name" value="WH-like_DNA-bd_sf"/>
</dbReference>
<evidence type="ECO:0000313" key="5">
    <source>
        <dbReference type="EMBL" id="MBB5064612.1"/>
    </source>
</evidence>
<dbReference type="GO" id="GO:0003677">
    <property type="term" value="F:DNA binding"/>
    <property type="evidence" value="ECO:0007669"/>
    <property type="project" value="UniProtKB-KW"/>
</dbReference>
<dbReference type="SUPFAM" id="SSF46785">
    <property type="entry name" value="Winged helix' DNA-binding domain"/>
    <property type="match status" value="1"/>
</dbReference>
<dbReference type="Gene3D" id="2.60.120.10">
    <property type="entry name" value="Jelly Rolls"/>
    <property type="match status" value="1"/>
</dbReference>
<dbReference type="InterPro" id="IPR000595">
    <property type="entry name" value="cNMP-bd_dom"/>
</dbReference>
<keyword evidence="3" id="KW-0804">Transcription</keyword>
<dbReference type="PANTHER" id="PTHR24567:SF74">
    <property type="entry name" value="HTH-TYPE TRANSCRIPTIONAL REGULATOR ARCR"/>
    <property type="match status" value="1"/>
</dbReference>
<evidence type="ECO:0000259" key="4">
    <source>
        <dbReference type="PROSITE" id="PS51063"/>
    </source>
</evidence>
<dbReference type="GO" id="GO:0003700">
    <property type="term" value="F:DNA-binding transcription factor activity"/>
    <property type="evidence" value="ECO:0007669"/>
    <property type="project" value="TreeGrafter"/>
</dbReference>
<dbReference type="SMART" id="SM00419">
    <property type="entry name" value="HTH_CRP"/>
    <property type="match status" value="1"/>
</dbReference>
<dbReference type="SUPFAM" id="SSF51206">
    <property type="entry name" value="cAMP-binding domain-like"/>
    <property type="match status" value="1"/>
</dbReference>
<proteinExistence type="predicted"/>
<evidence type="ECO:0000313" key="6">
    <source>
        <dbReference type="Proteomes" id="UP000584867"/>
    </source>
</evidence>
<keyword evidence="1" id="KW-0805">Transcription regulation</keyword>
<dbReference type="Pfam" id="PF13545">
    <property type="entry name" value="HTH_Crp_2"/>
    <property type="match status" value="1"/>
</dbReference>
<dbReference type="Proteomes" id="UP000584867">
    <property type="component" value="Unassembled WGS sequence"/>
</dbReference>
<dbReference type="EMBL" id="JACHIO010000011">
    <property type="protein sequence ID" value="MBB5064612.1"/>
    <property type="molecule type" value="Genomic_DNA"/>
</dbReference>
<protein>
    <submittedName>
        <fullName evidence="5">CRP-like cAMP-binding protein</fullName>
    </submittedName>
</protein>
<dbReference type="Gene3D" id="1.10.10.10">
    <property type="entry name" value="Winged helix-like DNA-binding domain superfamily/Winged helix DNA-binding domain"/>
    <property type="match status" value="1"/>
</dbReference>
<dbReference type="Pfam" id="PF00027">
    <property type="entry name" value="cNMP_binding"/>
    <property type="match status" value="1"/>
</dbReference>
<sequence>MASLSSKNRDFLLERSTPVTLPLRTVLYNAEEVPSHAYFITSGIASVVSTMSSGATAEVGIIGREGIAGSLQLLGPGLVPTHCFMQLDGTGLKIPFSELKKAFRSSEDVRDRANEFIQEQVLSLSQLAGCNRFHEAEERLARWLLMVQDRTQSDVLNLTQEFLAMMLGAQRSTVTLVAGSLQRSGLIEYQRGRVKILNRENLEAAACDCYQVTKHLYANLYKQSTPGGRK</sequence>
<dbReference type="PROSITE" id="PS51063">
    <property type="entry name" value="HTH_CRP_2"/>
    <property type="match status" value="1"/>
</dbReference>
<accession>A0A7W7ZR59</accession>
<feature type="domain" description="HTH crp-type" evidence="4">
    <location>
        <begin position="134"/>
        <end position="200"/>
    </location>
</feature>
<evidence type="ECO:0000256" key="2">
    <source>
        <dbReference type="ARBA" id="ARBA00023125"/>
    </source>
</evidence>
<organism evidence="5 6">
    <name type="scientific">Granulicella mallensis</name>
    <dbReference type="NCBI Taxonomy" id="940614"/>
    <lineage>
        <taxon>Bacteria</taxon>
        <taxon>Pseudomonadati</taxon>
        <taxon>Acidobacteriota</taxon>
        <taxon>Terriglobia</taxon>
        <taxon>Terriglobales</taxon>
        <taxon>Acidobacteriaceae</taxon>
        <taxon>Granulicella</taxon>
    </lineage>
</organism>
<dbReference type="GO" id="GO:0005829">
    <property type="term" value="C:cytosol"/>
    <property type="evidence" value="ECO:0007669"/>
    <property type="project" value="TreeGrafter"/>
</dbReference>
<evidence type="ECO:0000256" key="3">
    <source>
        <dbReference type="ARBA" id="ARBA00023163"/>
    </source>
</evidence>
<dbReference type="InterPro" id="IPR036390">
    <property type="entry name" value="WH_DNA-bd_sf"/>
</dbReference>
<comment type="caution">
    <text evidence="5">The sequence shown here is derived from an EMBL/GenBank/DDBJ whole genome shotgun (WGS) entry which is preliminary data.</text>
</comment>
<dbReference type="AlphaFoldDB" id="A0A7W7ZR59"/>
<dbReference type="InterPro" id="IPR012318">
    <property type="entry name" value="HTH_CRP"/>
</dbReference>
<dbReference type="InterPro" id="IPR050397">
    <property type="entry name" value="Env_Response_Regulators"/>
</dbReference>
<evidence type="ECO:0000256" key="1">
    <source>
        <dbReference type="ARBA" id="ARBA00023015"/>
    </source>
</evidence>
<dbReference type="RefSeq" id="WP_260331091.1">
    <property type="nucleotide sequence ID" value="NZ_JACHIO010000011.1"/>
</dbReference>